<protein>
    <recommendedName>
        <fullName evidence="8">Ferredoxin</fullName>
    </recommendedName>
</protein>
<dbReference type="InterPro" id="IPR051269">
    <property type="entry name" value="Fe-S_cluster_ET"/>
</dbReference>
<keyword evidence="2 8" id="KW-0813">Transport</keyword>
<dbReference type="PRINTS" id="PR00352">
    <property type="entry name" value="3FE4SFRDOXIN"/>
</dbReference>
<dbReference type="OrthoDB" id="3215519at2"/>
<comment type="function">
    <text evidence="8">Ferredoxins are iron-sulfur proteins that transfer electrons in a wide variety of metabolic reactions.</text>
</comment>
<dbReference type="GO" id="GO:0005506">
    <property type="term" value="F:iron ion binding"/>
    <property type="evidence" value="ECO:0007669"/>
    <property type="project" value="UniProtKB-UniRule"/>
</dbReference>
<name>A0A1A0MT68_MYCMU</name>
<evidence type="ECO:0000256" key="3">
    <source>
        <dbReference type="ARBA" id="ARBA00022723"/>
    </source>
</evidence>
<dbReference type="InterPro" id="IPR017896">
    <property type="entry name" value="4Fe4S_Fe-S-bd"/>
</dbReference>
<keyword evidence="4 8" id="KW-0249">Electron transport</keyword>
<dbReference type="GO" id="GO:0051538">
    <property type="term" value="F:3 iron, 4 sulfur cluster binding"/>
    <property type="evidence" value="ECO:0007669"/>
    <property type="project" value="UniProtKB-KW"/>
</dbReference>
<proteinExistence type="predicted"/>
<keyword evidence="6 8" id="KW-0411">Iron-sulfur</keyword>
<dbReference type="EMBL" id="LZSF01000098">
    <property type="protein sequence ID" value="OBA88709.1"/>
    <property type="molecule type" value="Genomic_DNA"/>
</dbReference>
<dbReference type="PANTHER" id="PTHR36923">
    <property type="entry name" value="FERREDOXIN"/>
    <property type="match status" value="1"/>
</dbReference>
<reference evidence="10 11" key="1">
    <citation type="submission" date="2016-06" db="EMBL/GenBank/DDBJ databases">
        <authorList>
            <person name="Kjaerup R.B."/>
            <person name="Dalgaard T.S."/>
            <person name="Juul-Madsen H.R."/>
        </authorList>
    </citation>
    <scope>NUCLEOTIDE SEQUENCE [LARGE SCALE GENOMIC DNA]</scope>
    <source>
        <strain evidence="10 11">1199456.5</strain>
    </source>
</reference>
<keyword evidence="3 8" id="KW-0479">Metal-binding</keyword>
<evidence type="ECO:0000313" key="11">
    <source>
        <dbReference type="Proteomes" id="UP000093962"/>
    </source>
</evidence>
<dbReference type="Proteomes" id="UP000093962">
    <property type="component" value="Unassembled WGS sequence"/>
</dbReference>
<evidence type="ECO:0000256" key="4">
    <source>
        <dbReference type="ARBA" id="ARBA00022982"/>
    </source>
</evidence>
<comment type="cofactor">
    <cofactor evidence="1">
        <name>[3Fe-4S] cluster</name>
        <dbReference type="ChEBI" id="CHEBI:21137"/>
    </cofactor>
</comment>
<organism evidence="10 11">
    <name type="scientific">Mycolicibacterium mucogenicum</name>
    <name type="common">Mycobacterium mucogenicum</name>
    <dbReference type="NCBI Taxonomy" id="56689"/>
    <lineage>
        <taxon>Bacteria</taxon>
        <taxon>Bacillati</taxon>
        <taxon>Actinomycetota</taxon>
        <taxon>Actinomycetes</taxon>
        <taxon>Mycobacteriales</taxon>
        <taxon>Mycobacteriaceae</taxon>
        <taxon>Mycolicibacterium</taxon>
    </lineage>
</organism>
<dbReference type="PANTHER" id="PTHR36923:SF3">
    <property type="entry name" value="FERREDOXIN"/>
    <property type="match status" value="1"/>
</dbReference>
<dbReference type="SUPFAM" id="SSF54862">
    <property type="entry name" value="4Fe-4S ferredoxins"/>
    <property type="match status" value="1"/>
</dbReference>
<dbReference type="GO" id="GO:0009055">
    <property type="term" value="F:electron transfer activity"/>
    <property type="evidence" value="ECO:0007669"/>
    <property type="project" value="UniProtKB-UniRule"/>
</dbReference>
<evidence type="ECO:0000313" key="10">
    <source>
        <dbReference type="EMBL" id="OBA88709.1"/>
    </source>
</evidence>
<feature type="domain" description="4Fe-4S ferredoxin-type" evidence="9">
    <location>
        <begin position="1"/>
        <end position="29"/>
    </location>
</feature>
<evidence type="ECO:0000256" key="2">
    <source>
        <dbReference type="ARBA" id="ARBA00022448"/>
    </source>
</evidence>
<sequence>MEVNVDYNRCEGHGVCVAQAPDAFSLDDDGNLNYHFEGREVPTGIETAVRSAVDACPVAALSEAP</sequence>
<comment type="caution">
    <text evidence="10">The sequence shown here is derived from an EMBL/GenBank/DDBJ whole genome shotgun (WGS) entry which is preliminary data.</text>
</comment>
<dbReference type="RefSeq" id="WP_064858413.1">
    <property type="nucleotide sequence ID" value="NZ_LZSF01000098.1"/>
</dbReference>
<accession>A0A1A0MT68</accession>
<evidence type="ECO:0000256" key="5">
    <source>
        <dbReference type="ARBA" id="ARBA00023004"/>
    </source>
</evidence>
<dbReference type="Gene3D" id="3.30.70.20">
    <property type="match status" value="1"/>
</dbReference>
<dbReference type="InterPro" id="IPR001080">
    <property type="entry name" value="3Fe4S_ferredoxin"/>
</dbReference>
<evidence type="ECO:0000256" key="6">
    <source>
        <dbReference type="ARBA" id="ARBA00023014"/>
    </source>
</evidence>
<gene>
    <name evidence="10" type="ORF">A5642_16525</name>
</gene>
<evidence type="ECO:0000256" key="7">
    <source>
        <dbReference type="ARBA" id="ARBA00023291"/>
    </source>
</evidence>
<dbReference type="AlphaFoldDB" id="A0A1A0MT68"/>
<keyword evidence="5 8" id="KW-0408">Iron</keyword>
<evidence type="ECO:0000256" key="1">
    <source>
        <dbReference type="ARBA" id="ARBA00001927"/>
    </source>
</evidence>
<evidence type="ECO:0000259" key="9">
    <source>
        <dbReference type="PROSITE" id="PS51379"/>
    </source>
</evidence>
<dbReference type="PROSITE" id="PS51379">
    <property type="entry name" value="4FE4S_FER_2"/>
    <property type="match status" value="1"/>
</dbReference>
<evidence type="ECO:0000256" key="8">
    <source>
        <dbReference type="RuleBase" id="RU368020"/>
    </source>
</evidence>
<dbReference type="Pfam" id="PF13459">
    <property type="entry name" value="Fer4_15"/>
    <property type="match status" value="1"/>
</dbReference>
<keyword evidence="7" id="KW-0003">3Fe-4S</keyword>